<keyword evidence="4 7" id="KW-0812">Transmembrane</keyword>
<dbReference type="PANTHER" id="PTHR30106">
    <property type="entry name" value="INNER MEMBRANE PROTEIN YEIH-RELATED"/>
    <property type="match status" value="1"/>
</dbReference>
<evidence type="ECO:0000256" key="2">
    <source>
        <dbReference type="ARBA" id="ARBA00007977"/>
    </source>
</evidence>
<dbReference type="PANTHER" id="PTHR30106:SF2">
    <property type="entry name" value="UPF0324 INNER MEMBRANE PROTEIN YEIH"/>
    <property type="match status" value="1"/>
</dbReference>
<keyword evidence="3" id="KW-1003">Cell membrane</keyword>
<protein>
    <submittedName>
        <fullName evidence="8">YeiH family protein</fullName>
    </submittedName>
</protein>
<keyword evidence="5 7" id="KW-1133">Transmembrane helix</keyword>
<name>A0ABP4ML04_9MICO</name>
<evidence type="ECO:0000313" key="9">
    <source>
        <dbReference type="Proteomes" id="UP001501791"/>
    </source>
</evidence>
<feature type="transmembrane region" description="Helical" evidence="7">
    <location>
        <begin position="80"/>
        <end position="99"/>
    </location>
</feature>
<comment type="subcellular location">
    <subcellularLocation>
        <location evidence="1">Cell membrane</location>
        <topology evidence="1">Multi-pass membrane protein</topology>
    </subcellularLocation>
</comment>
<gene>
    <name evidence="8" type="ORF">GCM10009691_18740</name>
</gene>
<evidence type="ECO:0000256" key="3">
    <source>
        <dbReference type="ARBA" id="ARBA00022475"/>
    </source>
</evidence>
<evidence type="ECO:0000256" key="7">
    <source>
        <dbReference type="SAM" id="Phobius"/>
    </source>
</evidence>
<dbReference type="EMBL" id="BAAALY010000006">
    <property type="protein sequence ID" value="GAA1544525.1"/>
    <property type="molecule type" value="Genomic_DNA"/>
</dbReference>
<feature type="transmembrane region" description="Helical" evidence="7">
    <location>
        <begin position="105"/>
        <end position="127"/>
    </location>
</feature>
<dbReference type="RefSeq" id="WP_346035937.1">
    <property type="nucleotide sequence ID" value="NZ_BAAALY010000006.1"/>
</dbReference>
<feature type="transmembrane region" description="Helical" evidence="7">
    <location>
        <begin position="262"/>
        <end position="279"/>
    </location>
</feature>
<comment type="caution">
    <text evidence="8">The sequence shown here is derived from an EMBL/GenBank/DDBJ whole genome shotgun (WGS) entry which is preliminary data.</text>
</comment>
<feature type="transmembrane region" description="Helical" evidence="7">
    <location>
        <begin position="134"/>
        <end position="152"/>
    </location>
</feature>
<feature type="transmembrane region" description="Helical" evidence="7">
    <location>
        <begin position="320"/>
        <end position="339"/>
    </location>
</feature>
<feature type="transmembrane region" description="Helical" evidence="7">
    <location>
        <begin position="196"/>
        <end position="216"/>
    </location>
</feature>
<accession>A0ABP4ML04</accession>
<evidence type="ECO:0000256" key="4">
    <source>
        <dbReference type="ARBA" id="ARBA00022692"/>
    </source>
</evidence>
<dbReference type="Proteomes" id="UP001501791">
    <property type="component" value="Unassembled WGS sequence"/>
</dbReference>
<keyword evidence="6 7" id="KW-0472">Membrane</keyword>
<reference evidence="9" key="1">
    <citation type="journal article" date="2019" name="Int. J. Syst. Evol. Microbiol.">
        <title>The Global Catalogue of Microorganisms (GCM) 10K type strain sequencing project: providing services to taxonomists for standard genome sequencing and annotation.</title>
        <authorList>
            <consortium name="The Broad Institute Genomics Platform"/>
            <consortium name="The Broad Institute Genome Sequencing Center for Infectious Disease"/>
            <person name="Wu L."/>
            <person name="Ma J."/>
        </authorList>
    </citation>
    <scope>NUCLEOTIDE SEQUENCE [LARGE SCALE GENOMIC DNA]</scope>
    <source>
        <strain evidence="9">JCM 13319</strain>
    </source>
</reference>
<feature type="transmembrane region" description="Helical" evidence="7">
    <location>
        <begin position="23"/>
        <end position="44"/>
    </location>
</feature>
<evidence type="ECO:0000256" key="6">
    <source>
        <dbReference type="ARBA" id="ARBA00023136"/>
    </source>
</evidence>
<comment type="similarity">
    <text evidence="2">Belongs to the UPF0324 family.</text>
</comment>
<organism evidence="8 9">
    <name type="scientific">Brevibacterium picturae</name>
    <dbReference type="NCBI Taxonomy" id="260553"/>
    <lineage>
        <taxon>Bacteria</taxon>
        <taxon>Bacillati</taxon>
        <taxon>Actinomycetota</taxon>
        <taxon>Actinomycetes</taxon>
        <taxon>Micrococcales</taxon>
        <taxon>Brevibacteriaceae</taxon>
        <taxon>Brevibacterium</taxon>
    </lineage>
</organism>
<feature type="transmembrane region" description="Helical" evidence="7">
    <location>
        <begin position="222"/>
        <end position="242"/>
    </location>
</feature>
<proteinExistence type="inferred from homology"/>
<evidence type="ECO:0000313" key="8">
    <source>
        <dbReference type="EMBL" id="GAA1544525.1"/>
    </source>
</evidence>
<dbReference type="Pfam" id="PF03601">
    <property type="entry name" value="Cons_hypoth698"/>
    <property type="match status" value="1"/>
</dbReference>
<evidence type="ECO:0000256" key="1">
    <source>
        <dbReference type="ARBA" id="ARBA00004651"/>
    </source>
</evidence>
<sequence>MSKEALNSTSIAARPHVGILRTYAPGLLLCLIAVVIAMTVNIFLPGVSPLIVAIVAGIALTNVVRLPESTSPGITLASKKLLRLGIVFLGLQLVISDIISLGVPMLVVIVCIVAGGLLGTVAMGRLLKMKPAQALLIACGFSICGAAAVAGVEGVTDADEEEVVTAVALVVIFGTLMIPIIPFASQLLGMNPEMSGMWAGGSIHEIAQVVAAGGIIGGSALGVAVIVKLARILLLAPVVAILSVRQRRQGQTAPDGKRPPIVPIFIIGFLLMVILRSTFTLPDVVISTGSFLQTALLSAAMFGLGCGVKIRNLIRVGARPFILATASTILVGGIAVAGIEITHLA</sequence>
<feature type="transmembrane region" description="Helical" evidence="7">
    <location>
        <begin position="164"/>
        <end position="184"/>
    </location>
</feature>
<dbReference type="InterPro" id="IPR018383">
    <property type="entry name" value="UPF0324_pro"/>
</dbReference>
<evidence type="ECO:0000256" key="5">
    <source>
        <dbReference type="ARBA" id="ARBA00022989"/>
    </source>
</evidence>
<keyword evidence="9" id="KW-1185">Reference proteome</keyword>
<feature type="transmembrane region" description="Helical" evidence="7">
    <location>
        <begin position="50"/>
        <end position="68"/>
    </location>
</feature>
<feature type="transmembrane region" description="Helical" evidence="7">
    <location>
        <begin position="291"/>
        <end position="308"/>
    </location>
</feature>